<dbReference type="EMBL" id="JABENB010000002">
    <property type="protein sequence ID" value="NNG40344.1"/>
    <property type="molecule type" value="Genomic_DNA"/>
</dbReference>
<feature type="compositionally biased region" description="Basic and acidic residues" evidence="1">
    <location>
        <begin position="1"/>
        <end position="23"/>
    </location>
</feature>
<protein>
    <submittedName>
        <fullName evidence="3">YgaC family protein</fullName>
    </submittedName>
</protein>
<dbReference type="SUPFAM" id="SSF159234">
    <property type="entry name" value="FomD-like"/>
    <property type="match status" value="1"/>
</dbReference>
<gene>
    <name evidence="3" type="ORF">HJ588_13825</name>
</gene>
<organism evidence="3 4">
    <name type="scientific">Flexivirga aerilata</name>
    <dbReference type="NCBI Taxonomy" id="1656889"/>
    <lineage>
        <taxon>Bacteria</taxon>
        <taxon>Bacillati</taxon>
        <taxon>Actinomycetota</taxon>
        <taxon>Actinomycetes</taxon>
        <taxon>Micrococcales</taxon>
        <taxon>Dermacoccaceae</taxon>
        <taxon>Flexivirga</taxon>
    </lineage>
</organism>
<evidence type="ECO:0000313" key="4">
    <source>
        <dbReference type="Proteomes" id="UP000557772"/>
    </source>
</evidence>
<reference evidence="3 4" key="1">
    <citation type="submission" date="2020-05" db="EMBL/GenBank/DDBJ databases">
        <title>Flexivirga sp. ID2601S isolated from air conditioner.</title>
        <authorList>
            <person name="Kim D.H."/>
        </authorList>
    </citation>
    <scope>NUCLEOTIDE SEQUENCE [LARGE SCALE GENOMIC DNA]</scope>
    <source>
        <strain evidence="3 4">ID2601S</strain>
    </source>
</reference>
<feature type="region of interest" description="Disordered" evidence="1">
    <location>
        <begin position="1"/>
        <end position="35"/>
    </location>
</feature>
<name>A0A849AHM2_9MICO</name>
<keyword evidence="4" id="KW-1185">Reference proteome</keyword>
<dbReference type="AlphaFoldDB" id="A0A849AHM2"/>
<proteinExistence type="predicted"/>
<accession>A0A849AHM2</accession>
<comment type="caution">
    <text evidence="3">The sequence shown here is derived from an EMBL/GenBank/DDBJ whole genome shotgun (WGS) entry which is preliminary data.</text>
</comment>
<dbReference type="InterPro" id="IPR007295">
    <property type="entry name" value="DUF402"/>
</dbReference>
<dbReference type="Gene3D" id="2.40.380.10">
    <property type="entry name" value="FomD-like"/>
    <property type="match status" value="1"/>
</dbReference>
<dbReference type="Proteomes" id="UP000557772">
    <property type="component" value="Unassembled WGS sequence"/>
</dbReference>
<evidence type="ECO:0000313" key="3">
    <source>
        <dbReference type="EMBL" id="NNG40344.1"/>
    </source>
</evidence>
<evidence type="ECO:0000256" key="1">
    <source>
        <dbReference type="SAM" id="MobiDB-lite"/>
    </source>
</evidence>
<dbReference type="InterPro" id="IPR035930">
    <property type="entry name" value="FomD-like_sf"/>
</dbReference>
<evidence type="ECO:0000259" key="2">
    <source>
        <dbReference type="Pfam" id="PF04167"/>
    </source>
</evidence>
<feature type="domain" description="DUF402" evidence="2">
    <location>
        <begin position="49"/>
        <end position="178"/>
    </location>
</feature>
<dbReference type="RefSeq" id="WP_171156522.1">
    <property type="nucleotide sequence ID" value="NZ_JABENB010000002.1"/>
</dbReference>
<dbReference type="Pfam" id="PF04167">
    <property type="entry name" value="DUF402"/>
    <property type="match status" value="1"/>
</dbReference>
<sequence length="201" mass="22762">MPRPPDRPTDRTSTDRTRTDRPSEPGTPVHVDYRKWDGSPHWQSDGVVAGVDEHGVWVAVPAGTHFERPGAAFDINCDSISLFPDAGWTPAFNDQAEAQRIAVYVDITTTPTWSYDESGWRVTMIDLDLDVIQRVDGFTFVDDEDEFAEHRRQFGYPDDVVARAEQDTRQVFRAVRDRSGAFDGTGWDWLRRFQAGRTATG</sequence>